<protein>
    <submittedName>
        <fullName evidence="54">Type I polyketide synthase</fullName>
    </submittedName>
</protein>
<comment type="catalytic activity">
    <reaction evidence="12">
        <text>(3R)-hydroxyhexanoyl-[ACP] = (2E)-hexenoyl-[ACP] + H2O</text>
        <dbReference type="Rhea" id="RHEA:41828"/>
        <dbReference type="Rhea" id="RHEA-COMP:9630"/>
        <dbReference type="Rhea" id="RHEA-COMP:9631"/>
        <dbReference type="ChEBI" id="CHEBI:15377"/>
        <dbReference type="ChEBI" id="CHEBI:78457"/>
        <dbReference type="ChEBI" id="CHEBI:78458"/>
    </reaction>
    <physiologicalReaction direction="left-to-right" evidence="12">
        <dbReference type="Rhea" id="RHEA:41829"/>
    </physiologicalReaction>
</comment>
<comment type="catalytic activity">
    <reaction evidence="45">
        <text>3-oxohexadecanoyl-[ACP] + NADPH + H(+) = (3R)-hydroxyhexadecanoyl-[ACP] + NADP(+)</text>
        <dbReference type="Rhea" id="RHEA:41904"/>
        <dbReference type="Rhea" id="RHEA-COMP:9649"/>
        <dbReference type="Rhea" id="RHEA-COMP:9650"/>
        <dbReference type="ChEBI" id="CHEBI:15378"/>
        <dbReference type="ChEBI" id="CHEBI:57783"/>
        <dbReference type="ChEBI" id="CHEBI:58349"/>
        <dbReference type="ChEBI" id="CHEBI:78478"/>
        <dbReference type="ChEBI" id="CHEBI:78480"/>
    </reaction>
    <physiologicalReaction direction="left-to-right" evidence="45">
        <dbReference type="Rhea" id="RHEA:41905"/>
    </physiologicalReaction>
</comment>
<evidence type="ECO:0000259" key="51">
    <source>
        <dbReference type="PROSITE" id="PS50075"/>
    </source>
</evidence>
<dbReference type="InterPro" id="IPR016036">
    <property type="entry name" value="Malonyl_transacylase_ACP-bd"/>
</dbReference>
<dbReference type="InterPro" id="IPR049552">
    <property type="entry name" value="PKS_DH_N"/>
</dbReference>
<feature type="active site" description="Proton donor; for dehydratase activity" evidence="50">
    <location>
        <position position="1123"/>
    </location>
</feature>
<dbReference type="Pfam" id="PF08659">
    <property type="entry name" value="KR"/>
    <property type="match status" value="1"/>
</dbReference>
<keyword evidence="5" id="KW-0702">S-nitrosylation</keyword>
<dbReference type="SMART" id="SM00826">
    <property type="entry name" value="PKS_DH"/>
    <property type="match status" value="1"/>
</dbReference>
<evidence type="ECO:0000256" key="21">
    <source>
        <dbReference type="ARBA" id="ARBA00047394"/>
    </source>
</evidence>
<dbReference type="InterPro" id="IPR001227">
    <property type="entry name" value="Ac_transferase_dom_sf"/>
</dbReference>
<keyword evidence="4" id="KW-0808">Transferase</keyword>
<evidence type="ECO:0000256" key="34">
    <source>
        <dbReference type="ARBA" id="ARBA00048420"/>
    </source>
</evidence>
<evidence type="ECO:0000256" key="33">
    <source>
        <dbReference type="ARBA" id="ARBA00048289"/>
    </source>
</evidence>
<keyword evidence="8" id="KW-0443">Lipid metabolism</keyword>
<evidence type="ECO:0000256" key="48">
    <source>
        <dbReference type="ARBA" id="ARBA00049521"/>
    </source>
</evidence>
<evidence type="ECO:0000259" key="52">
    <source>
        <dbReference type="PROSITE" id="PS52004"/>
    </source>
</evidence>
<organism evidence="54">
    <name type="scientific">Planktothricoides raciborskii GIHE-MW2</name>
    <dbReference type="NCBI Taxonomy" id="2792601"/>
    <lineage>
        <taxon>Bacteria</taxon>
        <taxon>Bacillati</taxon>
        <taxon>Cyanobacteriota</taxon>
        <taxon>Cyanophyceae</taxon>
        <taxon>Oscillatoriophycideae</taxon>
        <taxon>Oscillatoriales</taxon>
        <taxon>Oscillatoriaceae</taxon>
        <taxon>Planktothricoides</taxon>
    </lineage>
</organism>
<evidence type="ECO:0000256" key="2">
    <source>
        <dbReference type="ARBA" id="ARBA00022450"/>
    </source>
</evidence>
<dbReference type="InterPro" id="IPR020841">
    <property type="entry name" value="PKS_Beta-ketoAc_synthase_dom"/>
</dbReference>
<evidence type="ECO:0000256" key="20">
    <source>
        <dbReference type="ARBA" id="ARBA00047300"/>
    </source>
</evidence>
<dbReference type="InterPro" id="IPR001031">
    <property type="entry name" value="Thioesterase"/>
</dbReference>
<dbReference type="Gene3D" id="3.30.70.3290">
    <property type="match status" value="1"/>
</dbReference>
<evidence type="ECO:0000256" key="5">
    <source>
        <dbReference type="ARBA" id="ARBA00022799"/>
    </source>
</evidence>
<dbReference type="SUPFAM" id="SSF52151">
    <property type="entry name" value="FabD/lysophospholipase-like"/>
    <property type="match status" value="1"/>
</dbReference>
<dbReference type="InterPro" id="IPR016035">
    <property type="entry name" value="Acyl_Trfase/lysoPLipase"/>
</dbReference>
<dbReference type="PANTHER" id="PTHR43775:SF51">
    <property type="entry name" value="INACTIVE PHENOLPHTHIOCEROL SYNTHESIS POLYKETIDE SYNTHASE TYPE I PKS1-RELATED"/>
    <property type="match status" value="1"/>
</dbReference>
<evidence type="ECO:0000256" key="10">
    <source>
        <dbReference type="ARBA" id="ARBA00023332"/>
    </source>
</evidence>
<keyword evidence="7" id="KW-0663">Pyridoxal phosphate</keyword>
<comment type="catalytic activity">
    <reaction evidence="39">
        <text>hexadecanoyl-[ACP] + H2O = hexadecanoate + holo-[ACP] + H(+)</text>
        <dbReference type="Rhea" id="RHEA:41932"/>
        <dbReference type="Rhea" id="RHEA-COMP:9652"/>
        <dbReference type="Rhea" id="RHEA-COMP:9685"/>
        <dbReference type="ChEBI" id="CHEBI:7896"/>
        <dbReference type="ChEBI" id="CHEBI:15377"/>
        <dbReference type="ChEBI" id="CHEBI:15378"/>
        <dbReference type="ChEBI" id="CHEBI:64479"/>
        <dbReference type="ChEBI" id="CHEBI:78483"/>
        <dbReference type="EC" id="3.1.2.14"/>
    </reaction>
    <physiologicalReaction direction="left-to-right" evidence="39">
        <dbReference type="Rhea" id="RHEA:41933"/>
    </physiologicalReaction>
</comment>
<keyword evidence="6" id="KW-0276">Fatty acid metabolism</keyword>
<dbReference type="GO" id="GO:0141148">
    <property type="term" value="F:enoyl-[acyl-carrier-protein] reductase (NADPH) activity"/>
    <property type="evidence" value="ECO:0007669"/>
    <property type="project" value="UniProtKB-EC"/>
</dbReference>
<evidence type="ECO:0000256" key="13">
    <source>
        <dbReference type="ARBA" id="ARBA00023388"/>
    </source>
</evidence>
<dbReference type="InterPro" id="IPR057326">
    <property type="entry name" value="KR_dom"/>
</dbReference>
<dbReference type="InterPro" id="IPR009081">
    <property type="entry name" value="PP-bd_ACP"/>
</dbReference>
<feature type="domain" description="PKS/mFAS DH" evidence="53">
    <location>
        <begin position="918"/>
        <end position="1207"/>
    </location>
</feature>
<evidence type="ECO:0000256" key="6">
    <source>
        <dbReference type="ARBA" id="ARBA00022832"/>
    </source>
</evidence>
<evidence type="ECO:0000256" key="31">
    <source>
        <dbReference type="ARBA" id="ARBA00048051"/>
    </source>
</evidence>
<dbReference type="CDD" id="cd05195">
    <property type="entry name" value="enoyl_red"/>
    <property type="match status" value="1"/>
</dbReference>
<dbReference type="InterPro" id="IPR036736">
    <property type="entry name" value="ACP-like_sf"/>
</dbReference>
<dbReference type="FunFam" id="3.40.47.10:FF:000042">
    <property type="entry name" value="Polyketide synthase Pks13"/>
    <property type="match status" value="1"/>
</dbReference>
<evidence type="ECO:0000256" key="11">
    <source>
        <dbReference type="ARBA" id="ARBA00023351"/>
    </source>
</evidence>
<dbReference type="SMART" id="SM00827">
    <property type="entry name" value="PKS_AT"/>
    <property type="match status" value="1"/>
</dbReference>
<dbReference type="InterPro" id="IPR036291">
    <property type="entry name" value="NAD(P)-bd_dom_sf"/>
</dbReference>
<dbReference type="Pfam" id="PF22621">
    <property type="entry name" value="CurL-like_PKS_C"/>
    <property type="match status" value="1"/>
</dbReference>
<keyword evidence="2" id="KW-0596">Phosphopantetheine</keyword>
<evidence type="ECO:0000256" key="23">
    <source>
        <dbReference type="ARBA" id="ARBA00047440"/>
    </source>
</evidence>
<evidence type="ECO:0000256" key="26">
    <source>
        <dbReference type="ARBA" id="ARBA00047578"/>
    </source>
</evidence>
<dbReference type="InterPro" id="IPR014030">
    <property type="entry name" value="Ketoacyl_synth_N"/>
</dbReference>
<comment type="catalytic activity">
    <reaction evidence="32">
        <text>(2E)-dodecenoyl-[ACP] + NADPH + H(+) = dodecanoyl-[ACP] + NADP(+)</text>
        <dbReference type="Rhea" id="RHEA:41880"/>
        <dbReference type="Rhea" id="RHEA-COMP:9643"/>
        <dbReference type="Rhea" id="RHEA-COMP:9644"/>
        <dbReference type="ChEBI" id="CHEBI:15378"/>
        <dbReference type="ChEBI" id="CHEBI:57783"/>
        <dbReference type="ChEBI" id="CHEBI:58349"/>
        <dbReference type="ChEBI" id="CHEBI:65264"/>
        <dbReference type="ChEBI" id="CHEBI:78472"/>
    </reaction>
    <physiologicalReaction direction="left-to-right" evidence="32">
        <dbReference type="Rhea" id="RHEA:41881"/>
    </physiologicalReaction>
</comment>
<evidence type="ECO:0000256" key="35">
    <source>
        <dbReference type="ARBA" id="ARBA00048506"/>
    </source>
</evidence>
<comment type="catalytic activity">
    <reaction evidence="35">
        <text>a fatty acyl-[ACP] + malonyl-[ACP] + H(+) = a 3-oxoacyl-[ACP] + holo-[ACP] + CO2</text>
        <dbReference type="Rhea" id="RHEA:22836"/>
        <dbReference type="Rhea" id="RHEA-COMP:9623"/>
        <dbReference type="Rhea" id="RHEA-COMP:9685"/>
        <dbReference type="Rhea" id="RHEA-COMP:9916"/>
        <dbReference type="Rhea" id="RHEA-COMP:14125"/>
        <dbReference type="ChEBI" id="CHEBI:15378"/>
        <dbReference type="ChEBI" id="CHEBI:16526"/>
        <dbReference type="ChEBI" id="CHEBI:64479"/>
        <dbReference type="ChEBI" id="CHEBI:78449"/>
        <dbReference type="ChEBI" id="CHEBI:78776"/>
        <dbReference type="ChEBI" id="CHEBI:138651"/>
        <dbReference type="EC" id="2.3.1.41"/>
    </reaction>
    <physiologicalReaction direction="left-to-right" evidence="35">
        <dbReference type="Rhea" id="RHEA:22837"/>
    </physiologicalReaction>
</comment>
<dbReference type="SMART" id="SM00829">
    <property type="entry name" value="PKS_ER"/>
    <property type="match status" value="1"/>
</dbReference>
<evidence type="ECO:0000256" key="50">
    <source>
        <dbReference type="PROSITE-ProRule" id="PRU01363"/>
    </source>
</evidence>
<evidence type="ECO:0000256" key="14">
    <source>
        <dbReference type="ARBA" id="ARBA00023394"/>
    </source>
</evidence>
<dbReference type="Gene3D" id="3.10.129.110">
    <property type="entry name" value="Polyketide synthase dehydratase"/>
    <property type="match status" value="1"/>
</dbReference>
<comment type="function">
    <text evidence="19">Fatty acid synthetase is a multifunctional enzyme that catalyzes the de novo biosynthesis of long-chain saturated fatty acids starting from acetyl-CoA and malonyl-CoA in the presence of NADPH. This multifunctional protein contains 7 catalytic activities and a site for the binding of the prosthetic group 4'-phosphopantetheine of the acyl carrier protein ([ACP]) domain.</text>
</comment>
<evidence type="ECO:0000256" key="43">
    <source>
        <dbReference type="ARBA" id="ARBA00049171"/>
    </source>
</evidence>
<evidence type="ECO:0000256" key="3">
    <source>
        <dbReference type="ARBA" id="ARBA00022553"/>
    </source>
</evidence>
<dbReference type="InterPro" id="IPR049490">
    <property type="entry name" value="C883_1060-like_KR_N"/>
</dbReference>
<comment type="catalytic activity">
    <reaction evidence="42">
        <text>decanoyl-[ACP] + malonyl-[ACP] + H(+) = 3-oxododecanoyl-[ACP] + holo-[ACP] + CO2</text>
        <dbReference type="Rhea" id="RHEA:41868"/>
        <dbReference type="Rhea" id="RHEA-COMP:9623"/>
        <dbReference type="Rhea" id="RHEA-COMP:9640"/>
        <dbReference type="Rhea" id="RHEA-COMP:9641"/>
        <dbReference type="Rhea" id="RHEA-COMP:9685"/>
        <dbReference type="ChEBI" id="CHEBI:15378"/>
        <dbReference type="ChEBI" id="CHEBI:16526"/>
        <dbReference type="ChEBI" id="CHEBI:64479"/>
        <dbReference type="ChEBI" id="CHEBI:78449"/>
        <dbReference type="ChEBI" id="CHEBI:78468"/>
        <dbReference type="ChEBI" id="CHEBI:78469"/>
    </reaction>
    <physiologicalReaction direction="left-to-right" evidence="42">
        <dbReference type="Rhea" id="RHEA:41869"/>
    </physiologicalReaction>
</comment>
<dbReference type="GO" id="GO:0004313">
    <property type="term" value="F:[acyl-carrier-protein] S-acetyltransferase activity"/>
    <property type="evidence" value="ECO:0007669"/>
    <property type="project" value="UniProtKB-EC"/>
</dbReference>
<comment type="catalytic activity">
    <reaction evidence="48">
        <text>(2E)-decenoyl-[ACP] + NADPH + H(+) = decanoyl-[ACP] + NADP(+)</text>
        <dbReference type="Rhea" id="RHEA:41864"/>
        <dbReference type="Rhea" id="RHEA-COMP:9639"/>
        <dbReference type="Rhea" id="RHEA-COMP:9640"/>
        <dbReference type="ChEBI" id="CHEBI:15378"/>
        <dbReference type="ChEBI" id="CHEBI:57783"/>
        <dbReference type="ChEBI" id="CHEBI:58349"/>
        <dbReference type="ChEBI" id="CHEBI:78467"/>
        <dbReference type="ChEBI" id="CHEBI:78468"/>
    </reaction>
    <physiologicalReaction direction="left-to-right" evidence="48">
        <dbReference type="Rhea" id="RHEA:41865"/>
    </physiologicalReaction>
</comment>
<dbReference type="Pfam" id="PF00109">
    <property type="entry name" value="ketoacyl-synt"/>
    <property type="match status" value="1"/>
</dbReference>
<evidence type="ECO:0000256" key="19">
    <source>
        <dbReference type="ARBA" id="ARBA00023442"/>
    </source>
</evidence>
<comment type="catalytic activity">
    <reaction evidence="13">
        <text>(3R)-hydroxydecanoyl-[ACP] = (2E)-decenoyl-[ACP] + H2O</text>
        <dbReference type="Rhea" id="RHEA:41860"/>
        <dbReference type="Rhea" id="RHEA-COMP:9638"/>
        <dbReference type="Rhea" id="RHEA-COMP:9639"/>
        <dbReference type="ChEBI" id="CHEBI:15377"/>
        <dbReference type="ChEBI" id="CHEBI:78466"/>
        <dbReference type="ChEBI" id="CHEBI:78467"/>
    </reaction>
    <physiologicalReaction direction="left-to-right" evidence="13">
        <dbReference type="Rhea" id="RHEA:41861"/>
    </physiologicalReaction>
</comment>
<dbReference type="Pfam" id="PF00550">
    <property type="entry name" value="PP-binding"/>
    <property type="match status" value="1"/>
</dbReference>
<comment type="catalytic activity">
    <reaction evidence="21">
        <text>hexanoyl-[ACP] + malonyl-[ACP] + H(+) = 3-oxooctanoyl-[ACP] + holo-[ACP] + CO2</text>
        <dbReference type="Rhea" id="RHEA:41836"/>
        <dbReference type="Rhea" id="RHEA-COMP:9623"/>
        <dbReference type="Rhea" id="RHEA-COMP:9632"/>
        <dbReference type="Rhea" id="RHEA-COMP:9633"/>
        <dbReference type="Rhea" id="RHEA-COMP:9685"/>
        <dbReference type="ChEBI" id="CHEBI:15378"/>
        <dbReference type="ChEBI" id="CHEBI:16526"/>
        <dbReference type="ChEBI" id="CHEBI:64479"/>
        <dbReference type="ChEBI" id="CHEBI:78449"/>
        <dbReference type="ChEBI" id="CHEBI:78459"/>
        <dbReference type="ChEBI" id="CHEBI:78460"/>
    </reaction>
    <physiologicalReaction direction="left-to-right" evidence="21">
        <dbReference type="Rhea" id="RHEA:41837"/>
    </physiologicalReaction>
</comment>
<dbReference type="InterPro" id="IPR020802">
    <property type="entry name" value="TesA-like"/>
</dbReference>
<dbReference type="CDD" id="cd08955">
    <property type="entry name" value="KR_2_FAS_SDR_x"/>
    <property type="match status" value="1"/>
</dbReference>
<reference evidence="54" key="1">
    <citation type="submission" date="2024-07" db="EMBL/GenBank/DDBJ databases">
        <authorList>
            <person name="Kim Y.J."/>
            <person name="Jeong J.Y."/>
        </authorList>
    </citation>
    <scope>NUCLEOTIDE SEQUENCE</scope>
    <source>
        <strain evidence="54">GIHE-MW2</strain>
    </source>
</reference>
<dbReference type="InterPro" id="IPR020843">
    <property type="entry name" value="ER"/>
</dbReference>
<dbReference type="Gene3D" id="1.10.1200.10">
    <property type="entry name" value="ACP-like"/>
    <property type="match status" value="1"/>
</dbReference>
<comment type="catalytic activity">
    <reaction evidence="10">
        <text>(3R)-hydroxyoctanoyl-[ACP] = (2E)-octenoyl-[ACP] + H2O</text>
        <dbReference type="Rhea" id="RHEA:41844"/>
        <dbReference type="Rhea" id="RHEA-COMP:9634"/>
        <dbReference type="Rhea" id="RHEA-COMP:9635"/>
        <dbReference type="ChEBI" id="CHEBI:15377"/>
        <dbReference type="ChEBI" id="CHEBI:78461"/>
        <dbReference type="ChEBI" id="CHEBI:78462"/>
    </reaction>
    <physiologicalReaction direction="left-to-right" evidence="10">
        <dbReference type="Rhea" id="RHEA:41845"/>
    </physiologicalReaction>
</comment>
<comment type="catalytic activity">
    <reaction evidence="33">
        <text>tetradecanoyl-[ACP] + H2O = tetradecanoate + holo-[ACP] + H(+)</text>
        <dbReference type="Rhea" id="RHEA:30123"/>
        <dbReference type="Rhea" id="RHEA-COMP:9648"/>
        <dbReference type="Rhea" id="RHEA-COMP:9685"/>
        <dbReference type="ChEBI" id="CHEBI:15377"/>
        <dbReference type="ChEBI" id="CHEBI:15378"/>
        <dbReference type="ChEBI" id="CHEBI:30807"/>
        <dbReference type="ChEBI" id="CHEBI:64479"/>
        <dbReference type="ChEBI" id="CHEBI:78477"/>
        <dbReference type="EC" id="3.1.2.14"/>
    </reaction>
    <physiologicalReaction direction="left-to-right" evidence="33">
        <dbReference type="Rhea" id="RHEA:30124"/>
    </physiologicalReaction>
</comment>
<evidence type="ECO:0000259" key="53">
    <source>
        <dbReference type="PROSITE" id="PS52019"/>
    </source>
</evidence>
<dbReference type="InterPro" id="IPR016039">
    <property type="entry name" value="Thiolase-like"/>
</dbReference>
<dbReference type="InterPro" id="IPR020807">
    <property type="entry name" value="PKS_DH"/>
</dbReference>
<gene>
    <name evidence="54" type="ORF">ABWT76_000487</name>
</gene>
<comment type="pathway">
    <text evidence="1">Lipid metabolism.</text>
</comment>
<evidence type="ECO:0000256" key="27">
    <source>
        <dbReference type="ARBA" id="ARBA00047810"/>
    </source>
</evidence>
<dbReference type="Gene3D" id="3.40.366.10">
    <property type="entry name" value="Malonyl-Coenzyme A Acyl Carrier Protein, domain 2"/>
    <property type="match status" value="1"/>
</dbReference>
<comment type="catalytic activity">
    <reaction evidence="46">
        <text>3-oxooctanoyl-[ACP] + NADPH + H(+) = (3R)-hydroxyoctanoyl-[ACP] + NADP(+)</text>
        <dbReference type="Rhea" id="RHEA:41840"/>
        <dbReference type="Rhea" id="RHEA-COMP:9633"/>
        <dbReference type="Rhea" id="RHEA-COMP:9634"/>
        <dbReference type="ChEBI" id="CHEBI:15378"/>
        <dbReference type="ChEBI" id="CHEBI:57783"/>
        <dbReference type="ChEBI" id="CHEBI:58349"/>
        <dbReference type="ChEBI" id="CHEBI:78460"/>
        <dbReference type="ChEBI" id="CHEBI:78461"/>
    </reaction>
    <physiologicalReaction direction="left-to-right" evidence="46">
        <dbReference type="Rhea" id="RHEA:41841"/>
    </physiologicalReaction>
</comment>
<comment type="catalytic activity">
    <reaction evidence="44">
        <text>3-oxododecanoyl-[ACP] + NADPH + H(+) = (3R)-hydroxydodecanoyl-[ACP] + NADP(+)</text>
        <dbReference type="Rhea" id="RHEA:41872"/>
        <dbReference type="Rhea" id="RHEA-COMP:9641"/>
        <dbReference type="Rhea" id="RHEA-COMP:9642"/>
        <dbReference type="ChEBI" id="CHEBI:15378"/>
        <dbReference type="ChEBI" id="CHEBI:57783"/>
        <dbReference type="ChEBI" id="CHEBI:58349"/>
        <dbReference type="ChEBI" id="CHEBI:78469"/>
        <dbReference type="ChEBI" id="CHEBI:78470"/>
    </reaction>
    <physiologicalReaction direction="left-to-right" evidence="44">
        <dbReference type="Rhea" id="RHEA:41873"/>
    </physiologicalReaction>
</comment>
<evidence type="ECO:0000256" key="30">
    <source>
        <dbReference type="ARBA" id="ARBA00047961"/>
    </source>
</evidence>
<dbReference type="GO" id="GO:0031177">
    <property type="term" value="F:phosphopantetheine binding"/>
    <property type="evidence" value="ECO:0007669"/>
    <property type="project" value="InterPro"/>
</dbReference>
<comment type="catalytic activity">
    <reaction evidence="28">
        <text>(2E)-hexenoyl-[ACP] + NADPH + H(+) = hexanoyl-[ACP] + NADP(+)</text>
        <dbReference type="Rhea" id="RHEA:41832"/>
        <dbReference type="Rhea" id="RHEA-COMP:9631"/>
        <dbReference type="Rhea" id="RHEA-COMP:9632"/>
        <dbReference type="ChEBI" id="CHEBI:15378"/>
        <dbReference type="ChEBI" id="CHEBI:57783"/>
        <dbReference type="ChEBI" id="CHEBI:58349"/>
        <dbReference type="ChEBI" id="CHEBI:78458"/>
        <dbReference type="ChEBI" id="CHEBI:78459"/>
    </reaction>
    <physiologicalReaction direction="left-to-right" evidence="28">
        <dbReference type="Rhea" id="RHEA:41833"/>
    </physiologicalReaction>
</comment>
<evidence type="ECO:0000256" key="41">
    <source>
        <dbReference type="ARBA" id="ARBA00049019"/>
    </source>
</evidence>
<dbReference type="InterPro" id="IPR014043">
    <property type="entry name" value="Acyl_transferase_dom"/>
</dbReference>
<dbReference type="CDD" id="cd00833">
    <property type="entry name" value="PKS"/>
    <property type="match status" value="1"/>
</dbReference>
<evidence type="ECO:0000256" key="4">
    <source>
        <dbReference type="ARBA" id="ARBA00022679"/>
    </source>
</evidence>
<dbReference type="SUPFAM" id="SSF53901">
    <property type="entry name" value="Thiolase-like"/>
    <property type="match status" value="1"/>
</dbReference>
<dbReference type="GO" id="GO:0019171">
    <property type="term" value="F:(3R)-hydroxyacyl-[acyl-carrier-protein] dehydratase activity"/>
    <property type="evidence" value="ECO:0007669"/>
    <property type="project" value="UniProtKB-EC"/>
</dbReference>
<dbReference type="Pfam" id="PF00698">
    <property type="entry name" value="Acyl_transf_1"/>
    <property type="match status" value="1"/>
</dbReference>
<evidence type="ECO:0000256" key="47">
    <source>
        <dbReference type="ARBA" id="ARBA00049449"/>
    </source>
</evidence>
<dbReference type="Pfam" id="PF02801">
    <property type="entry name" value="Ketoacyl-synt_C"/>
    <property type="match status" value="1"/>
</dbReference>
<dbReference type="SUPFAM" id="SSF50129">
    <property type="entry name" value="GroES-like"/>
    <property type="match status" value="1"/>
</dbReference>
<feature type="domain" description="Carrier" evidence="51">
    <location>
        <begin position="2052"/>
        <end position="2127"/>
    </location>
</feature>
<dbReference type="SMART" id="SM00823">
    <property type="entry name" value="PKS_PP"/>
    <property type="match status" value="1"/>
</dbReference>
<dbReference type="GO" id="GO:0004312">
    <property type="term" value="F:fatty acid synthase activity"/>
    <property type="evidence" value="ECO:0007669"/>
    <property type="project" value="TreeGrafter"/>
</dbReference>
<feature type="region of interest" description="C-terminal hotdog fold" evidence="50">
    <location>
        <begin position="1062"/>
        <end position="1207"/>
    </location>
</feature>
<evidence type="ECO:0000256" key="15">
    <source>
        <dbReference type="ARBA" id="ARBA00023398"/>
    </source>
</evidence>
<comment type="catalytic activity">
    <reaction evidence="40">
        <text>3-oxotetradecanoyl-[ACP] + NADPH + H(+) = (3R)-hydroxytetradecanoyl-[ACP] + NADP(+)</text>
        <dbReference type="Rhea" id="RHEA:41888"/>
        <dbReference type="Rhea" id="RHEA-COMP:9645"/>
        <dbReference type="Rhea" id="RHEA-COMP:9646"/>
        <dbReference type="ChEBI" id="CHEBI:15378"/>
        <dbReference type="ChEBI" id="CHEBI:57783"/>
        <dbReference type="ChEBI" id="CHEBI:58349"/>
        <dbReference type="ChEBI" id="CHEBI:78473"/>
        <dbReference type="ChEBI" id="CHEBI:78474"/>
    </reaction>
    <physiologicalReaction direction="left-to-right" evidence="40">
        <dbReference type="Rhea" id="RHEA:41889"/>
    </physiologicalReaction>
</comment>
<dbReference type="InterPro" id="IPR042104">
    <property type="entry name" value="PKS_dehydratase_sf"/>
</dbReference>
<dbReference type="GO" id="GO:0004316">
    <property type="term" value="F:3-oxoacyl-[acyl-carrier-protein] reductase (NADPH) activity"/>
    <property type="evidence" value="ECO:0007669"/>
    <property type="project" value="UniProtKB-EC"/>
</dbReference>
<dbReference type="EMBL" id="CP159837">
    <property type="protein sequence ID" value="XCM37702.1"/>
    <property type="molecule type" value="Genomic_DNA"/>
</dbReference>
<evidence type="ECO:0000256" key="9">
    <source>
        <dbReference type="ARBA" id="ARBA00023268"/>
    </source>
</evidence>
<dbReference type="SUPFAM" id="SSF55048">
    <property type="entry name" value="Probable ACP-binding domain of malonyl-CoA ACP transacylase"/>
    <property type="match status" value="1"/>
</dbReference>
<dbReference type="Gene3D" id="3.40.47.10">
    <property type="match status" value="1"/>
</dbReference>
<dbReference type="Gene3D" id="3.90.180.10">
    <property type="entry name" value="Medium-chain alcohol dehydrogenases, catalytic domain"/>
    <property type="match status" value="1"/>
</dbReference>
<keyword evidence="3" id="KW-0597">Phosphoprotein</keyword>
<dbReference type="InterPro" id="IPR049551">
    <property type="entry name" value="PKS_DH_C"/>
</dbReference>
<keyword evidence="9" id="KW-0511">Multifunctional enzyme</keyword>
<dbReference type="Pfam" id="PF14765">
    <property type="entry name" value="PS-DH"/>
    <property type="match status" value="1"/>
</dbReference>
<evidence type="ECO:0000256" key="37">
    <source>
        <dbReference type="ARBA" id="ARBA00048650"/>
    </source>
</evidence>
<dbReference type="SMART" id="SM00822">
    <property type="entry name" value="PKS_KR"/>
    <property type="match status" value="1"/>
</dbReference>
<comment type="catalytic activity">
    <reaction evidence="16">
        <text>(3R)-hydroxyoctadecanoyl-[ACP] = (2E)-octadecenoyl-[ACP] + H2O</text>
        <dbReference type="Rhea" id="RHEA:41924"/>
        <dbReference type="Rhea" id="RHEA-COMP:9654"/>
        <dbReference type="Rhea" id="RHEA-COMP:9655"/>
        <dbReference type="ChEBI" id="CHEBI:15377"/>
        <dbReference type="ChEBI" id="CHEBI:78488"/>
        <dbReference type="ChEBI" id="CHEBI:78489"/>
    </reaction>
    <physiologicalReaction direction="left-to-right" evidence="16">
        <dbReference type="Rhea" id="RHEA:41925"/>
    </physiologicalReaction>
</comment>
<dbReference type="InterPro" id="IPR020806">
    <property type="entry name" value="PKS_PP-bd"/>
</dbReference>
<dbReference type="InterPro" id="IPR014031">
    <property type="entry name" value="Ketoacyl_synth_C"/>
</dbReference>
<dbReference type="SMART" id="SM00825">
    <property type="entry name" value="PKS_KS"/>
    <property type="match status" value="1"/>
</dbReference>
<dbReference type="Pfam" id="PF00975">
    <property type="entry name" value="Thioesterase"/>
    <property type="match status" value="1"/>
</dbReference>
<evidence type="ECO:0000256" key="45">
    <source>
        <dbReference type="ARBA" id="ARBA00049414"/>
    </source>
</evidence>
<dbReference type="InterPro" id="IPR011032">
    <property type="entry name" value="GroES-like_sf"/>
</dbReference>
<evidence type="ECO:0000256" key="1">
    <source>
        <dbReference type="ARBA" id="ARBA00005189"/>
    </source>
</evidence>
<evidence type="ECO:0000256" key="32">
    <source>
        <dbReference type="ARBA" id="ARBA00048281"/>
    </source>
</evidence>
<evidence type="ECO:0000256" key="29">
    <source>
        <dbReference type="ARBA" id="ARBA00047953"/>
    </source>
</evidence>
<comment type="catalytic activity">
    <reaction evidence="20">
        <text>3-oxooctadecanoyl-[ACP] + NADPH + H(+) = (3R)-hydroxyoctadecanoyl-[ACP] + NADP(+)</text>
        <dbReference type="Rhea" id="RHEA:41920"/>
        <dbReference type="Rhea" id="RHEA-COMP:9653"/>
        <dbReference type="Rhea" id="RHEA-COMP:9654"/>
        <dbReference type="ChEBI" id="CHEBI:15378"/>
        <dbReference type="ChEBI" id="CHEBI:57783"/>
        <dbReference type="ChEBI" id="CHEBI:58349"/>
        <dbReference type="ChEBI" id="CHEBI:78487"/>
        <dbReference type="ChEBI" id="CHEBI:78488"/>
    </reaction>
    <physiologicalReaction direction="left-to-right" evidence="20">
        <dbReference type="Rhea" id="RHEA:41921"/>
    </physiologicalReaction>
</comment>
<dbReference type="GO" id="GO:0006633">
    <property type="term" value="P:fatty acid biosynthetic process"/>
    <property type="evidence" value="ECO:0007669"/>
    <property type="project" value="TreeGrafter"/>
</dbReference>
<comment type="catalytic activity">
    <reaction evidence="15">
        <text>(3R)-hydroxytetradecanoyl-[ACP] = (2E)-tetradecenoyl-[ACP] + H2O</text>
        <dbReference type="Rhea" id="RHEA:41892"/>
        <dbReference type="Rhea" id="RHEA-COMP:9646"/>
        <dbReference type="Rhea" id="RHEA-COMP:9647"/>
        <dbReference type="ChEBI" id="CHEBI:15377"/>
        <dbReference type="ChEBI" id="CHEBI:78474"/>
        <dbReference type="ChEBI" id="CHEBI:78475"/>
    </reaction>
    <physiologicalReaction direction="left-to-right" evidence="15">
        <dbReference type="Rhea" id="RHEA:41893"/>
    </physiologicalReaction>
</comment>
<dbReference type="InterPro" id="IPR029058">
    <property type="entry name" value="AB_hydrolase_fold"/>
</dbReference>
<evidence type="ECO:0000256" key="18">
    <source>
        <dbReference type="ARBA" id="ARBA00023402"/>
    </source>
</evidence>
<evidence type="ECO:0000313" key="54">
    <source>
        <dbReference type="EMBL" id="XCM37702.1"/>
    </source>
</evidence>
<dbReference type="SUPFAM" id="SSF51735">
    <property type="entry name" value="NAD(P)-binding Rossmann-fold domains"/>
    <property type="match status" value="3"/>
</dbReference>
<evidence type="ECO:0000256" key="16">
    <source>
        <dbReference type="ARBA" id="ARBA00023399"/>
    </source>
</evidence>
<dbReference type="Gene3D" id="3.40.50.720">
    <property type="entry name" value="NAD(P)-binding Rossmann-like Domain"/>
    <property type="match status" value="3"/>
</dbReference>
<sequence length="2431" mass="268085">MNFILNNQDREPLHQPAIAILGMSCRFPGAENIDDFWKNLCNGVESISFFSDSELDFIDPNLLKHPNYIKAGGVLSQIDKFDADFFGYSAKEAAIIDPQQRIFLECAWEALENAGYNSENHQQELFGVYAGSSLSTYLINNVCPSQGFSPAKPYLSHRLFRAANDLHLEQGNGGDHLPMRVSYKLGLTGPSVSVQTTCATSLVAVHLACQSLHCGECDVALAGGVSIFVPHRVGYLYREGMILSPDGHCRAFDADAKGTVFGNGAGVVVLKLLSKAIADGDRIYAVIKGTAVNNDGTHKMSYTAPSIQGQVAVISEALAVAQIDANTISYVETHGTGTALGDPIEITALTQAFHQSTDEPIAKNGFCAIGSVKTNIGHLDDAAGIAGLIKTILALKNGAIPPSLNFNQPNPNIDFANSPFYVNTELVEWNKNDFPRRAGVSSFGMGGTNCHVVLEEAPPTSQPYFTERPTHLLTLSAKTEAALKDLVEKYVDYLGSNSHVELGDICFTANTGRKHFQHRLAIVADSIENLQSQLQHQDLHFSQADSVKNGTAKKLGFLFTGQGSQYLNMGRQLYETQPTFRQNLDRCNDILKEYLDVSLLEVLFSDNQSKLDNTAYTQPALFAVEYALAQLWQSWGIKPDILMGHSVGEYVAATIAGVFSLEDGLKLIAHRGRLMQALPQNGEMVAVLASEQEVLSVISATEKVSLAASNAPQSVVISGEREAIQTICQTLETQGIKTKNLRVFHAFHSPLMEPIIGEFKQIAQQVTFSYPQIPVISNVTGEVITDAITNIDYWCQHILQPVKFAAGMQSLAQQGVEIFIEIGPKPILLGMGRQCLPTDDSGLWLPSLRPEKEDWQALLTSLAELYLHGVKIDWQGFDRDFVRKRVVLPTYPFQRRRYWIDAPAISQIPSFNSDNSQHPLLGVALSLAGTQELRFQGQISKYFPAWLGDHRVFDSIILPGTAYLEMALAAAKNITQSPQSIRLEGVTIQKALVLSENEAKTLQMVLQPEANKAYKFQVFSLESGEDSQKQPSWLIHATGKLYLEAPKTPELLNLIELKQQITEEIAVRDLYQKFQDQQIDYGASFRAVDQVWRNQNTALGYIVLPESLTLDLDSYQVHPVLLDTCLQVLDATLLEEREETYVPVVFEKLEFWQKPSAKMWCYAQLHPQESEETDILKADIKLLDSHGQVIVEVQGLQLKRVRRQTMLGKTENPEQDCLYQIEWQQQKRQSAISKTNQPRHWLIFADSPQSQELATLLRAQGEICILVLAGEEYQNISAQEYRINPACPEHFQQLLSSLPLIDGIVHTWGLEQSINLTSETLEQTALFSCGSALHLVQALVKNNTRPPLWIVTQGAQSIQEQSIQALVPSLLWGMGKTIPLEHPDLKVMRIDLDPQATTNESAQALFAEVFPLLSTDIIEDQIAYRNHERYVARLVRYQTAKASDSAILEIPKQPFRLTIADRGTPDNLKLETINRQLPADTEVEILVHAAGLNFIDVLNVLEMYPGEPPLGIECAGKIVAQGAGVTNLEIGDSVMAIATGSFSQYVTVNANLVVPVPKVLSFEEAATIPESFLTAYWSLHHLAKITSGKRVLIHAGAGGVGQAAVQLALQAGAEVFVTASPSKWDSLKALGVKAVMNSRTLDFAEEIMAVTQGKGVDIILNSLTGEGFIAKSLSVLAENGCFLELAKRDIWSYEQMAQFRPDVSYFKVDTAKACQEESATIQLMLRHLVQQFENHKLKPLTNTVFPIQSAVNAFRYMQQAKHIGKIILNWQTGIVQANGSYLITGGCSGLGLLVARWLVEQGARHLILLGRSGVQQENAAQIAEIEQAGTSVTIMPADVSNWVEMTKVFSYINENLPPLRGIIHAAGVLDDGLIQQQTWQRFTKVMAPKVQGAWNLHNLSQHESLDFFVMFSSSASLLGAPGQGNYAAANAFLDALASYRRSQGLAGLSINWGPWAEVGMTAKLQLGDRLSQKGEDSIYPQQGLEILEMLLMESPVQVGVMPMNWTRFWERQTAITPIFSQLQQSLELKVGQQSVIEFHKHLETLPFAERKAALTSHLCSQAAKILGIKNPQQLSTGERLVDLGLDSLMAIEFLSLLQSSLGVSLSSALLFEYPTVEALVDYLSKDFVTSEEVNSVSLTQGKDSQAVLPGANQGNSSQHHSTIIAIQTQGTKTPLFCVSGILGSVFDFYGLARYLGADQPFYGLRSLGLVTGEQPLTVMTEIADHHIQAIQKIQPQGPYKLAGHSFGGKVAFEMARQLQDQGQAVSFLAIMDIPAALIGSDRQIGTWDNAEYITKLAEIYGGGSGERLVISPESLRTLKLEEQLRVLLDQLQQIGQKLTEVELQQIFSVYRANMIADTAYIPPKCEVSITLLRAKEIGQLDFLPDAITTEKDPSWGWQQVSTKPIQLHVIPGNHFTMIKEPHVQFLARQLK</sequence>
<evidence type="ECO:0000256" key="8">
    <source>
        <dbReference type="ARBA" id="ARBA00023098"/>
    </source>
</evidence>
<evidence type="ECO:0000256" key="38">
    <source>
        <dbReference type="ARBA" id="ARBA00048691"/>
    </source>
</evidence>
<dbReference type="PROSITE" id="PS52004">
    <property type="entry name" value="KS3_2"/>
    <property type="match status" value="1"/>
</dbReference>
<evidence type="ECO:0000256" key="22">
    <source>
        <dbReference type="ARBA" id="ARBA00047400"/>
    </source>
</evidence>
<comment type="catalytic activity">
    <reaction evidence="41">
        <text>(2E)-octadecenoyl-[ACP] + NADPH + H(+) = octadecanoyl-[ACP] + NADP(+)</text>
        <dbReference type="Rhea" id="RHEA:41928"/>
        <dbReference type="Rhea" id="RHEA-COMP:9655"/>
        <dbReference type="Rhea" id="RHEA-COMP:9656"/>
        <dbReference type="ChEBI" id="CHEBI:15378"/>
        <dbReference type="ChEBI" id="CHEBI:57783"/>
        <dbReference type="ChEBI" id="CHEBI:58349"/>
        <dbReference type="ChEBI" id="CHEBI:78489"/>
        <dbReference type="ChEBI" id="CHEBI:78495"/>
    </reaction>
    <physiologicalReaction direction="left-to-right" evidence="41">
        <dbReference type="Rhea" id="RHEA:41929"/>
    </physiologicalReaction>
</comment>
<comment type="catalytic activity">
    <reaction evidence="17">
        <text>(3R)-hydroxyhexadecanoyl-[ACP] = (2E)-hexadecenoyl-[ACP] + H2O</text>
        <dbReference type="Rhea" id="RHEA:41908"/>
        <dbReference type="Rhea" id="RHEA-COMP:9650"/>
        <dbReference type="Rhea" id="RHEA-COMP:9651"/>
        <dbReference type="ChEBI" id="CHEBI:15377"/>
        <dbReference type="ChEBI" id="CHEBI:78480"/>
        <dbReference type="ChEBI" id="CHEBI:78481"/>
    </reaction>
    <physiologicalReaction direction="left-to-right" evidence="17">
        <dbReference type="Rhea" id="RHEA:41909"/>
    </physiologicalReaction>
</comment>
<comment type="catalytic activity">
    <reaction evidence="11">
        <text>(3R)-hydroxydodecanoyl-[ACP] = (2E)-dodecenoyl-[ACP] + H2O</text>
        <dbReference type="Rhea" id="RHEA:41876"/>
        <dbReference type="Rhea" id="RHEA-COMP:9642"/>
        <dbReference type="Rhea" id="RHEA-COMP:9643"/>
        <dbReference type="ChEBI" id="CHEBI:15377"/>
        <dbReference type="ChEBI" id="CHEBI:78470"/>
        <dbReference type="ChEBI" id="CHEBI:78472"/>
    </reaction>
    <physiologicalReaction direction="left-to-right" evidence="11">
        <dbReference type="Rhea" id="RHEA:41877"/>
    </physiologicalReaction>
</comment>
<dbReference type="InterPro" id="IPR013154">
    <property type="entry name" value="ADH-like_N"/>
</dbReference>
<comment type="catalytic activity">
    <reaction evidence="22">
        <text>a (3R)-hydroxyacyl-[ACP] + NADP(+) = a 3-oxoacyl-[ACP] + NADPH + H(+)</text>
        <dbReference type="Rhea" id="RHEA:17397"/>
        <dbReference type="Rhea" id="RHEA-COMP:9916"/>
        <dbReference type="Rhea" id="RHEA-COMP:9945"/>
        <dbReference type="ChEBI" id="CHEBI:15378"/>
        <dbReference type="ChEBI" id="CHEBI:57783"/>
        <dbReference type="ChEBI" id="CHEBI:58349"/>
        <dbReference type="ChEBI" id="CHEBI:78776"/>
        <dbReference type="ChEBI" id="CHEBI:78827"/>
        <dbReference type="EC" id="1.1.1.100"/>
    </reaction>
    <physiologicalReaction direction="right-to-left" evidence="22">
        <dbReference type="Rhea" id="RHEA:17399"/>
    </physiologicalReaction>
</comment>
<dbReference type="SMART" id="SM00824">
    <property type="entry name" value="PKS_TE"/>
    <property type="match status" value="1"/>
</dbReference>
<evidence type="ECO:0000256" key="24">
    <source>
        <dbReference type="ARBA" id="ARBA00047451"/>
    </source>
</evidence>
<evidence type="ECO:0000256" key="28">
    <source>
        <dbReference type="ARBA" id="ARBA00047897"/>
    </source>
</evidence>
<comment type="catalytic activity">
    <reaction evidence="43">
        <text>(2E)-tetradecenoyl-[ACP] + NADPH + H(+) = tetradecanoyl-[ACP] + NADP(+)</text>
        <dbReference type="Rhea" id="RHEA:41896"/>
        <dbReference type="Rhea" id="RHEA-COMP:9647"/>
        <dbReference type="Rhea" id="RHEA-COMP:9648"/>
        <dbReference type="ChEBI" id="CHEBI:15378"/>
        <dbReference type="ChEBI" id="CHEBI:57783"/>
        <dbReference type="ChEBI" id="CHEBI:58349"/>
        <dbReference type="ChEBI" id="CHEBI:78475"/>
        <dbReference type="ChEBI" id="CHEBI:78477"/>
    </reaction>
    <physiologicalReaction direction="left-to-right" evidence="43">
        <dbReference type="Rhea" id="RHEA:41897"/>
    </physiologicalReaction>
</comment>
<comment type="catalytic activity">
    <reaction evidence="38">
        <text>holo-[ACP] + acetyl-CoA = acetyl-[ACP] + CoA</text>
        <dbReference type="Rhea" id="RHEA:41788"/>
        <dbReference type="Rhea" id="RHEA-COMP:9621"/>
        <dbReference type="Rhea" id="RHEA-COMP:9685"/>
        <dbReference type="ChEBI" id="CHEBI:57287"/>
        <dbReference type="ChEBI" id="CHEBI:57288"/>
        <dbReference type="ChEBI" id="CHEBI:64479"/>
        <dbReference type="ChEBI" id="CHEBI:78446"/>
        <dbReference type="EC" id="2.3.1.38"/>
    </reaction>
    <physiologicalReaction direction="left-to-right" evidence="38">
        <dbReference type="Rhea" id="RHEA:41789"/>
    </physiologicalReaction>
</comment>
<comment type="catalytic activity">
    <reaction evidence="26">
        <text>dodecanoyl-[ACP] + malonyl-[ACP] + H(+) = 3-oxotetradecanoyl-[ACP] + holo-[ACP] + CO2</text>
        <dbReference type="Rhea" id="RHEA:41884"/>
        <dbReference type="Rhea" id="RHEA-COMP:9623"/>
        <dbReference type="Rhea" id="RHEA-COMP:9644"/>
        <dbReference type="Rhea" id="RHEA-COMP:9645"/>
        <dbReference type="Rhea" id="RHEA-COMP:9685"/>
        <dbReference type="ChEBI" id="CHEBI:15378"/>
        <dbReference type="ChEBI" id="CHEBI:16526"/>
        <dbReference type="ChEBI" id="CHEBI:64479"/>
        <dbReference type="ChEBI" id="CHEBI:65264"/>
        <dbReference type="ChEBI" id="CHEBI:78449"/>
        <dbReference type="ChEBI" id="CHEBI:78473"/>
    </reaction>
    <physiologicalReaction direction="left-to-right" evidence="26">
        <dbReference type="Rhea" id="RHEA:41885"/>
    </physiologicalReaction>
</comment>
<comment type="catalytic activity">
    <reaction evidence="23">
        <text>3-oxodecanoyl-[ACP] + NADPH + H(+) = (3R)-hydroxydecanoyl-[ACP] + NADP(+)</text>
        <dbReference type="Rhea" id="RHEA:41856"/>
        <dbReference type="Rhea" id="RHEA-COMP:9637"/>
        <dbReference type="Rhea" id="RHEA-COMP:9638"/>
        <dbReference type="ChEBI" id="CHEBI:15378"/>
        <dbReference type="ChEBI" id="CHEBI:57783"/>
        <dbReference type="ChEBI" id="CHEBI:58349"/>
        <dbReference type="ChEBI" id="CHEBI:78464"/>
        <dbReference type="ChEBI" id="CHEBI:78466"/>
    </reaction>
    <physiologicalReaction direction="left-to-right" evidence="23">
        <dbReference type="Rhea" id="RHEA:41857"/>
    </physiologicalReaction>
</comment>
<evidence type="ECO:0000256" key="39">
    <source>
        <dbReference type="ARBA" id="ARBA00048704"/>
    </source>
</evidence>
<evidence type="ECO:0000256" key="49">
    <source>
        <dbReference type="ARBA" id="ARBA00049533"/>
    </source>
</evidence>
<dbReference type="SMART" id="SM01294">
    <property type="entry name" value="PKS_PP_betabranch"/>
    <property type="match status" value="1"/>
</dbReference>
<dbReference type="SUPFAM" id="SSF47336">
    <property type="entry name" value="ACP-like"/>
    <property type="match status" value="1"/>
</dbReference>
<comment type="catalytic activity">
    <reaction evidence="31">
        <text>hexadecanoyl-[ACP] + malonyl-[ACP] + H(+) = 3-oxooctadecanoyl-[ACP] + holo-[ACP] + CO2</text>
        <dbReference type="Rhea" id="RHEA:41916"/>
        <dbReference type="Rhea" id="RHEA-COMP:9623"/>
        <dbReference type="Rhea" id="RHEA-COMP:9652"/>
        <dbReference type="Rhea" id="RHEA-COMP:9653"/>
        <dbReference type="Rhea" id="RHEA-COMP:9685"/>
        <dbReference type="ChEBI" id="CHEBI:15378"/>
        <dbReference type="ChEBI" id="CHEBI:16526"/>
        <dbReference type="ChEBI" id="CHEBI:64479"/>
        <dbReference type="ChEBI" id="CHEBI:78449"/>
        <dbReference type="ChEBI" id="CHEBI:78483"/>
        <dbReference type="ChEBI" id="CHEBI:78487"/>
    </reaction>
    <physiologicalReaction direction="left-to-right" evidence="31">
        <dbReference type="Rhea" id="RHEA:41917"/>
    </physiologicalReaction>
</comment>
<name>A0AAU8JER4_9CYAN</name>
<evidence type="ECO:0000256" key="25">
    <source>
        <dbReference type="ARBA" id="ARBA00047500"/>
    </source>
</evidence>
<evidence type="ECO:0000256" key="7">
    <source>
        <dbReference type="ARBA" id="ARBA00022898"/>
    </source>
</evidence>
<dbReference type="PROSITE" id="PS52019">
    <property type="entry name" value="PKS_MFAS_DH"/>
    <property type="match status" value="1"/>
</dbReference>
<evidence type="ECO:0000256" key="17">
    <source>
        <dbReference type="ARBA" id="ARBA00023401"/>
    </source>
</evidence>
<evidence type="ECO:0000256" key="44">
    <source>
        <dbReference type="ARBA" id="ARBA00049263"/>
    </source>
</evidence>
<evidence type="ECO:0000256" key="42">
    <source>
        <dbReference type="ARBA" id="ARBA00049109"/>
    </source>
</evidence>
<comment type="catalytic activity">
    <reaction evidence="24">
        <text>tetradecanoyl-[ACP] + malonyl-[ACP] + H(+) = 3-oxohexadecanoyl-[ACP] + holo-[ACP] + CO2</text>
        <dbReference type="Rhea" id="RHEA:41900"/>
        <dbReference type="Rhea" id="RHEA-COMP:9623"/>
        <dbReference type="Rhea" id="RHEA-COMP:9648"/>
        <dbReference type="Rhea" id="RHEA-COMP:9649"/>
        <dbReference type="Rhea" id="RHEA-COMP:9685"/>
        <dbReference type="ChEBI" id="CHEBI:15378"/>
        <dbReference type="ChEBI" id="CHEBI:16526"/>
        <dbReference type="ChEBI" id="CHEBI:64479"/>
        <dbReference type="ChEBI" id="CHEBI:78449"/>
        <dbReference type="ChEBI" id="CHEBI:78477"/>
        <dbReference type="ChEBI" id="CHEBI:78478"/>
    </reaction>
    <physiologicalReaction direction="left-to-right" evidence="24">
        <dbReference type="Rhea" id="RHEA:41901"/>
    </physiologicalReaction>
</comment>
<comment type="catalytic activity">
    <reaction evidence="49">
        <text>octanoyl-[ACP] + malonyl-[ACP] + H(+) = 3-oxodecanoyl-[ACP] + holo-[ACP] + CO2</text>
        <dbReference type="Rhea" id="RHEA:41852"/>
        <dbReference type="Rhea" id="RHEA-COMP:9623"/>
        <dbReference type="Rhea" id="RHEA-COMP:9636"/>
        <dbReference type="Rhea" id="RHEA-COMP:9637"/>
        <dbReference type="Rhea" id="RHEA-COMP:9685"/>
        <dbReference type="ChEBI" id="CHEBI:15378"/>
        <dbReference type="ChEBI" id="CHEBI:16526"/>
        <dbReference type="ChEBI" id="CHEBI:64479"/>
        <dbReference type="ChEBI" id="CHEBI:78449"/>
        <dbReference type="ChEBI" id="CHEBI:78463"/>
        <dbReference type="ChEBI" id="CHEBI:78464"/>
    </reaction>
    <physiologicalReaction direction="left-to-right" evidence="49">
        <dbReference type="Rhea" id="RHEA:41853"/>
    </physiologicalReaction>
</comment>
<comment type="catalytic activity">
    <reaction evidence="29">
        <text>3-oxobutanoyl-[ACP] + NADPH + H(+) = (3R)-hydroxybutanoyl-[ACP] + NADP(+)</text>
        <dbReference type="Rhea" id="RHEA:41804"/>
        <dbReference type="Rhea" id="RHEA-COMP:9625"/>
        <dbReference type="Rhea" id="RHEA-COMP:9626"/>
        <dbReference type="ChEBI" id="CHEBI:15378"/>
        <dbReference type="ChEBI" id="CHEBI:57783"/>
        <dbReference type="ChEBI" id="CHEBI:58349"/>
        <dbReference type="ChEBI" id="CHEBI:78450"/>
        <dbReference type="ChEBI" id="CHEBI:78451"/>
    </reaction>
    <physiologicalReaction direction="left-to-right" evidence="29">
        <dbReference type="Rhea" id="RHEA:41805"/>
    </physiologicalReaction>
</comment>
<dbReference type="InterPro" id="IPR049900">
    <property type="entry name" value="PKS_mFAS_DH"/>
</dbReference>
<evidence type="ECO:0000256" key="12">
    <source>
        <dbReference type="ARBA" id="ARBA00023373"/>
    </source>
</evidence>
<evidence type="ECO:0000256" key="46">
    <source>
        <dbReference type="ARBA" id="ARBA00049422"/>
    </source>
</evidence>
<dbReference type="Pfam" id="PF21394">
    <property type="entry name" value="Beta-ketacyl_N"/>
    <property type="match status" value="1"/>
</dbReference>
<dbReference type="SUPFAM" id="SSF53474">
    <property type="entry name" value="alpha/beta-Hydrolases"/>
    <property type="match status" value="1"/>
</dbReference>
<comment type="catalytic activity">
    <reaction evidence="30">
        <text>acetyl-[ACP] + malonyl-[ACP] + H(+) = 3-oxobutanoyl-[ACP] + holo-[ACP] + CO2</text>
        <dbReference type="Rhea" id="RHEA:41800"/>
        <dbReference type="Rhea" id="RHEA-COMP:9621"/>
        <dbReference type="Rhea" id="RHEA-COMP:9623"/>
        <dbReference type="Rhea" id="RHEA-COMP:9625"/>
        <dbReference type="Rhea" id="RHEA-COMP:9685"/>
        <dbReference type="ChEBI" id="CHEBI:15378"/>
        <dbReference type="ChEBI" id="CHEBI:16526"/>
        <dbReference type="ChEBI" id="CHEBI:64479"/>
        <dbReference type="ChEBI" id="CHEBI:78446"/>
        <dbReference type="ChEBI" id="CHEBI:78449"/>
        <dbReference type="ChEBI" id="CHEBI:78450"/>
    </reaction>
    <physiologicalReaction direction="left-to-right" evidence="30">
        <dbReference type="Rhea" id="RHEA:41801"/>
    </physiologicalReaction>
</comment>
<dbReference type="InterPro" id="IPR013968">
    <property type="entry name" value="PKS_KR"/>
</dbReference>
<evidence type="ECO:0000256" key="36">
    <source>
        <dbReference type="ARBA" id="ARBA00048571"/>
    </source>
</evidence>
<dbReference type="Pfam" id="PF21089">
    <property type="entry name" value="PKS_DH_N"/>
    <property type="match status" value="1"/>
</dbReference>
<comment type="catalytic activity">
    <reaction evidence="47">
        <text>butanoyl-[ACP] + malonyl-[ACP] + H(+) = 3-oxohexanoyl-[ACP] + holo-[ACP] + CO2</text>
        <dbReference type="Rhea" id="RHEA:41820"/>
        <dbReference type="Rhea" id="RHEA-COMP:9623"/>
        <dbReference type="Rhea" id="RHEA-COMP:9628"/>
        <dbReference type="Rhea" id="RHEA-COMP:9629"/>
        <dbReference type="Rhea" id="RHEA-COMP:9685"/>
        <dbReference type="ChEBI" id="CHEBI:15378"/>
        <dbReference type="ChEBI" id="CHEBI:16526"/>
        <dbReference type="ChEBI" id="CHEBI:64479"/>
        <dbReference type="ChEBI" id="CHEBI:78449"/>
        <dbReference type="ChEBI" id="CHEBI:78454"/>
        <dbReference type="ChEBI" id="CHEBI:78456"/>
    </reaction>
    <physiologicalReaction direction="left-to-right" evidence="47">
        <dbReference type="Rhea" id="RHEA:41821"/>
    </physiologicalReaction>
</comment>
<dbReference type="Pfam" id="PF13602">
    <property type="entry name" value="ADH_zinc_N_2"/>
    <property type="match status" value="1"/>
</dbReference>
<dbReference type="PANTHER" id="PTHR43775">
    <property type="entry name" value="FATTY ACID SYNTHASE"/>
    <property type="match status" value="1"/>
</dbReference>
<comment type="catalytic activity">
    <reaction evidence="25">
        <text>(2E)-butenoyl-[ACP] + NADPH + H(+) = butanoyl-[ACP] + NADP(+)</text>
        <dbReference type="Rhea" id="RHEA:41812"/>
        <dbReference type="Rhea" id="RHEA-COMP:9627"/>
        <dbReference type="Rhea" id="RHEA-COMP:9628"/>
        <dbReference type="ChEBI" id="CHEBI:15378"/>
        <dbReference type="ChEBI" id="CHEBI:57783"/>
        <dbReference type="ChEBI" id="CHEBI:58349"/>
        <dbReference type="ChEBI" id="CHEBI:78453"/>
        <dbReference type="ChEBI" id="CHEBI:78454"/>
    </reaction>
    <physiologicalReaction direction="left-to-right" evidence="25">
        <dbReference type="Rhea" id="RHEA:41813"/>
    </physiologicalReaction>
</comment>
<dbReference type="GO" id="GO:0016297">
    <property type="term" value="F:fatty acyl-[ACP] hydrolase activity"/>
    <property type="evidence" value="ECO:0007669"/>
    <property type="project" value="UniProtKB-EC"/>
</dbReference>
<dbReference type="PROSITE" id="PS50075">
    <property type="entry name" value="CARRIER"/>
    <property type="match status" value="1"/>
</dbReference>
<dbReference type="FunFam" id="3.40.366.10:FF:000002">
    <property type="entry name" value="Probable polyketide synthase 2"/>
    <property type="match status" value="1"/>
</dbReference>
<dbReference type="InterPro" id="IPR050091">
    <property type="entry name" value="PKS_NRPS_Biosynth_Enz"/>
</dbReference>
<comment type="catalytic activity">
    <reaction evidence="27">
        <text>(2E)-hexadecenoyl-[ACP] + NADPH + H(+) = hexadecanoyl-[ACP] + NADP(+)</text>
        <dbReference type="Rhea" id="RHEA:41912"/>
        <dbReference type="Rhea" id="RHEA-COMP:9651"/>
        <dbReference type="Rhea" id="RHEA-COMP:9652"/>
        <dbReference type="ChEBI" id="CHEBI:15378"/>
        <dbReference type="ChEBI" id="CHEBI:57783"/>
        <dbReference type="ChEBI" id="CHEBI:58349"/>
        <dbReference type="ChEBI" id="CHEBI:78481"/>
        <dbReference type="ChEBI" id="CHEBI:78483"/>
    </reaction>
    <physiologicalReaction direction="left-to-right" evidence="27">
        <dbReference type="Rhea" id="RHEA:41913"/>
    </physiologicalReaction>
</comment>
<comment type="catalytic activity">
    <reaction evidence="14">
        <text>a (3R)-hydroxyacyl-[ACP] = a (2E)-enoyl-[ACP] + H2O</text>
        <dbReference type="Rhea" id="RHEA:13097"/>
        <dbReference type="Rhea" id="RHEA-COMP:9925"/>
        <dbReference type="Rhea" id="RHEA-COMP:9945"/>
        <dbReference type="ChEBI" id="CHEBI:15377"/>
        <dbReference type="ChEBI" id="CHEBI:78784"/>
        <dbReference type="ChEBI" id="CHEBI:78827"/>
        <dbReference type="EC" id="4.2.1.59"/>
    </reaction>
    <physiologicalReaction direction="left-to-right" evidence="14">
        <dbReference type="Rhea" id="RHEA:13098"/>
    </physiologicalReaction>
</comment>
<comment type="catalytic activity">
    <reaction evidence="36">
        <text>3-oxohexanoyl-[ACP] + NADPH + H(+) = (3R)-hydroxyhexanoyl-[ACP] + NADP(+)</text>
        <dbReference type="Rhea" id="RHEA:41824"/>
        <dbReference type="Rhea" id="RHEA-COMP:9629"/>
        <dbReference type="Rhea" id="RHEA-COMP:9630"/>
        <dbReference type="ChEBI" id="CHEBI:15378"/>
        <dbReference type="ChEBI" id="CHEBI:57783"/>
        <dbReference type="ChEBI" id="CHEBI:58349"/>
        <dbReference type="ChEBI" id="CHEBI:78456"/>
        <dbReference type="ChEBI" id="CHEBI:78457"/>
    </reaction>
    <physiologicalReaction direction="left-to-right" evidence="36">
        <dbReference type="Rhea" id="RHEA:41825"/>
    </physiologicalReaction>
</comment>
<accession>A0AAU8JER4</accession>
<feature type="domain" description="Ketosynthase family 3 (KS3)" evidence="52">
    <location>
        <begin position="15"/>
        <end position="456"/>
    </location>
</feature>
<comment type="catalytic activity">
    <reaction evidence="18">
        <text>(3R)-hydroxybutanoyl-[ACP] = (2E)-butenoyl-[ACP] + H2O</text>
        <dbReference type="Rhea" id="RHEA:41808"/>
        <dbReference type="Rhea" id="RHEA-COMP:9626"/>
        <dbReference type="Rhea" id="RHEA-COMP:9627"/>
        <dbReference type="ChEBI" id="CHEBI:15377"/>
        <dbReference type="ChEBI" id="CHEBI:78451"/>
        <dbReference type="ChEBI" id="CHEBI:78453"/>
    </reaction>
    <physiologicalReaction direction="left-to-right" evidence="18">
        <dbReference type="Rhea" id="RHEA:41809"/>
    </physiologicalReaction>
</comment>
<dbReference type="GO" id="GO:0004315">
    <property type="term" value="F:3-oxoacyl-[acyl-carrier-protein] synthase activity"/>
    <property type="evidence" value="ECO:0007669"/>
    <property type="project" value="UniProtKB-EC"/>
</dbReference>
<dbReference type="Pfam" id="PF08240">
    <property type="entry name" value="ADH_N"/>
    <property type="match status" value="1"/>
</dbReference>
<evidence type="ECO:0000256" key="40">
    <source>
        <dbReference type="ARBA" id="ARBA00048935"/>
    </source>
</evidence>
<feature type="active site" description="Proton acceptor; for dehydratase activity" evidence="50">
    <location>
        <position position="950"/>
    </location>
</feature>
<proteinExistence type="predicted"/>
<dbReference type="Gene3D" id="3.40.50.1820">
    <property type="entry name" value="alpha/beta hydrolase"/>
    <property type="match status" value="1"/>
</dbReference>
<dbReference type="FunFam" id="3.40.50.720:FF:000209">
    <property type="entry name" value="Polyketide synthase Pks12"/>
    <property type="match status" value="1"/>
</dbReference>
<feature type="region of interest" description="N-terminal hotdog fold" evidence="50">
    <location>
        <begin position="918"/>
        <end position="1048"/>
    </location>
</feature>
<comment type="catalytic activity">
    <reaction evidence="34">
        <text>(2E)-octenoyl-[ACP] + NADPH + H(+) = octanoyl-[ACP] + NADP(+)</text>
        <dbReference type="Rhea" id="RHEA:41848"/>
        <dbReference type="Rhea" id="RHEA-COMP:9635"/>
        <dbReference type="Rhea" id="RHEA-COMP:9636"/>
        <dbReference type="ChEBI" id="CHEBI:15378"/>
        <dbReference type="ChEBI" id="CHEBI:57783"/>
        <dbReference type="ChEBI" id="CHEBI:58349"/>
        <dbReference type="ChEBI" id="CHEBI:78462"/>
        <dbReference type="ChEBI" id="CHEBI:78463"/>
    </reaction>
    <physiologicalReaction direction="left-to-right" evidence="34">
        <dbReference type="Rhea" id="RHEA:41849"/>
    </physiologicalReaction>
</comment>
<dbReference type="RefSeq" id="WP_072160869.1">
    <property type="nucleotide sequence ID" value="NZ_CP159837.1"/>
</dbReference>
<comment type="catalytic activity">
    <reaction evidence="37">
        <text>a 2,3-saturated acyl-[ACP] + NADP(+) = a (2E)-enoyl-[ACP] + NADPH + H(+)</text>
        <dbReference type="Rhea" id="RHEA:22564"/>
        <dbReference type="Rhea" id="RHEA-COMP:9925"/>
        <dbReference type="Rhea" id="RHEA-COMP:9926"/>
        <dbReference type="ChEBI" id="CHEBI:15378"/>
        <dbReference type="ChEBI" id="CHEBI:57783"/>
        <dbReference type="ChEBI" id="CHEBI:58349"/>
        <dbReference type="ChEBI" id="CHEBI:78784"/>
        <dbReference type="ChEBI" id="CHEBI:78785"/>
        <dbReference type="EC" id="1.3.1.39"/>
    </reaction>
    <physiologicalReaction direction="right-to-left" evidence="37">
        <dbReference type="Rhea" id="RHEA:22566"/>
    </physiologicalReaction>
</comment>